<protein>
    <submittedName>
        <fullName evidence="11">Chemotaxis protein MotB</fullName>
    </submittedName>
</protein>
<keyword evidence="3" id="KW-1003">Cell membrane</keyword>
<dbReference type="Gene3D" id="3.30.1330.60">
    <property type="entry name" value="OmpA-like domain"/>
    <property type="match status" value="1"/>
</dbReference>
<evidence type="ECO:0000256" key="1">
    <source>
        <dbReference type="ARBA" id="ARBA00004162"/>
    </source>
</evidence>
<dbReference type="CDD" id="cd07185">
    <property type="entry name" value="OmpA_C-like"/>
    <property type="match status" value="1"/>
</dbReference>
<dbReference type="InterPro" id="IPR025713">
    <property type="entry name" value="MotB-like_N_dom"/>
</dbReference>
<evidence type="ECO:0000313" key="11">
    <source>
        <dbReference type="EMBL" id="OYX34215.1"/>
    </source>
</evidence>
<dbReference type="InterPro" id="IPR006665">
    <property type="entry name" value="OmpA-like"/>
</dbReference>
<dbReference type="PROSITE" id="PS51123">
    <property type="entry name" value="OMPA_2"/>
    <property type="match status" value="1"/>
</dbReference>
<keyword evidence="5 9" id="KW-1133">Transmembrane helix</keyword>
<feature type="domain" description="OmpA-like" evidence="10">
    <location>
        <begin position="172"/>
        <end position="292"/>
    </location>
</feature>
<keyword evidence="6 7" id="KW-0472">Membrane</keyword>
<comment type="caution">
    <text evidence="11">The sequence shown here is derived from an EMBL/GenBank/DDBJ whole genome shotgun (WGS) entry which is preliminary data.</text>
</comment>
<dbReference type="Proteomes" id="UP000215595">
    <property type="component" value="Unassembled WGS sequence"/>
</dbReference>
<dbReference type="AlphaFoldDB" id="A0A258FNZ2"/>
<dbReference type="PANTHER" id="PTHR30329">
    <property type="entry name" value="STATOR ELEMENT OF FLAGELLAR MOTOR COMPLEX"/>
    <property type="match status" value="1"/>
</dbReference>
<evidence type="ECO:0000259" key="10">
    <source>
        <dbReference type="PROSITE" id="PS51123"/>
    </source>
</evidence>
<evidence type="ECO:0000256" key="8">
    <source>
        <dbReference type="SAM" id="MobiDB-lite"/>
    </source>
</evidence>
<evidence type="ECO:0000256" key="2">
    <source>
        <dbReference type="ARBA" id="ARBA00008914"/>
    </source>
</evidence>
<feature type="transmembrane region" description="Helical" evidence="9">
    <location>
        <begin position="29"/>
        <end position="48"/>
    </location>
</feature>
<keyword evidence="4 9" id="KW-0812">Transmembrane</keyword>
<evidence type="ECO:0000256" key="6">
    <source>
        <dbReference type="ARBA" id="ARBA00023136"/>
    </source>
</evidence>
<dbReference type="InterPro" id="IPR036737">
    <property type="entry name" value="OmpA-like_sf"/>
</dbReference>
<dbReference type="InterPro" id="IPR050330">
    <property type="entry name" value="Bact_OuterMem_StrucFunc"/>
</dbReference>
<accession>A0A258FNZ2</accession>
<dbReference type="SUPFAM" id="SSF103088">
    <property type="entry name" value="OmpA-like"/>
    <property type="match status" value="1"/>
</dbReference>
<dbReference type="PANTHER" id="PTHR30329:SF21">
    <property type="entry name" value="LIPOPROTEIN YIAD-RELATED"/>
    <property type="match status" value="1"/>
</dbReference>
<comment type="similarity">
    <text evidence="2">Belongs to the MotB family.</text>
</comment>
<dbReference type="EMBL" id="NCEB01000010">
    <property type="protein sequence ID" value="OYX34215.1"/>
    <property type="molecule type" value="Genomic_DNA"/>
</dbReference>
<name>A0A258FNZ2_9CAUL</name>
<reference evidence="11 12" key="1">
    <citation type="submission" date="2017-03" db="EMBL/GenBank/DDBJ databases">
        <title>Lifting the veil on microbial sulfur biogeochemistry in mining wastewaters.</title>
        <authorList>
            <person name="Kantor R.S."/>
            <person name="Colenbrander Nelson T."/>
            <person name="Marshall S."/>
            <person name="Bennett D."/>
            <person name="Apte S."/>
            <person name="Camacho D."/>
            <person name="Thomas B.C."/>
            <person name="Warren L.A."/>
            <person name="Banfield J.F."/>
        </authorList>
    </citation>
    <scope>NUCLEOTIDE SEQUENCE [LARGE SCALE GENOMIC DNA]</scope>
    <source>
        <strain evidence="11">32-69-9</strain>
    </source>
</reference>
<proteinExistence type="inferred from homology"/>
<feature type="region of interest" description="Disordered" evidence="8">
    <location>
        <begin position="68"/>
        <end position="124"/>
    </location>
</feature>
<evidence type="ECO:0000256" key="7">
    <source>
        <dbReference type="PROSITE-ProRule" id="PRU00473"/>
    </source>
</evidence>
<evidence type="ECO:0000256" key="3">
    <source>
        <dbReference type="ARBA" id="ARBA00022475"/>
    </source>
</evidence>
<comment type="subcellular location">
    <subcellularLocation>
        <location evidence="1">Cell membrane</location>
        <topology evidence="1">Single-pass membrane protein</topology>
    </subcellularLocation>
</comment>
<dbReference type="GO" id="GO:0005886">
    <property type="term" value="C:plasma membrane"/>
    <property type="evidence" value="ECO:0007669"/>
    <property type="project" value="UniProtKB-SubCell"/>
</dbReference>
<evidence type="ECO:0000256" key="4">
    <source>
        <dbReference type="ARBA" id="ARBA00022692"/>
    </source>
</evidence>
<gene>
    <name evidence="11" type="ORF">B7Z01_06585</name>
</gene>
<feature type="compositionally biased region" description="Low complexity" evidence="8">
    <location>
        <begin position="99"/>
        <end position="124"/>
    </location>
</feature>
<evidence type="ECO:0000256" key="9">
    <source>
        <dbReference type="SAM" id="Phobius"/>
    </source>
</evidence>
<evidence type="ECO:0000313" key="12">
    <source>
        <dbReference type="Proteomes" id="UP000215595"/>
    </source>
</evidence>
<dbReference type="Pfam" id="PF00691">
    <property type="entry name" value="OmpA"/>
    <property type="match status" value="1"/>
</dbReference>
<evidence type="ECO:0000256" key="5">
    <source>
        <dbReference type="ARBA" id="ARBA00022989"/>
    </source>
</evidence>
<sequence length="301" mass="31672">MSSMSDRPILIKKVKKVSGGGHHGGAWKVAYADFVTAMMAFFLLMWLINTTDPEQKRGIAEYFAPASVSQTTSGSGGILGGTSLGEDGAKSAGSMSVLEQQAPEAPQDAPEEAGPSANLAAASESELREEIAAREAAEFASAAESLRQAMQRLPELAELSKQLIIDQTPEGLRIQLVDQEGRSMFDQNSARPNARAQVLLRAISGVINRLPNRIAISGHTSAVAGSGRASSPGDWPLSAQRADASRQILQGAGIDPDRVYSVAGKAGSDPLYPDDPSLAGNRRIAIVLLREAPVLPTDTSL</sequence>
<organism evidence="11 12">
    <name type="scientific">Brevundimonas subvibrioides</name>
    <dbReference type="NCBI Taxonomy" id="74313"/>
    <lineage>
        <taxon>Bacteria</taxon>
        <taxon>Pseudomonadati</taxon>
        <taxon>Pseudomonadota</taxon>
        <taxon>Alphaproteobacteria</taxon>
        <taxon>Caulobacterales</taxon>
        <taxon>Caulobacteraceae</taxon>
        <taxon>Brevundimonas</taxon>
    </lineage>
</organism>
<feature type="compositionally biased region" description="Gly residues" evidence="8">
    <location>
        <begin position="74"/>
        <end position="83"/>
    </location>
</feature>
<dbReference type="Pfam" id="PF13677">
    <property type="entry name" value="MotB_plug"/>
    <property type="match status" value="1"/>
</dbReference>